<protein>
    <recommendedName>
        <fullName evidence="3">Ketoreductase domain-containing protein</fullName>
    </recommendedName>
</protein>
<comment type="caution">
    <text evidence="4">The sequence shown here is derived from an EMBL/GenBank/DDBJ whole genome shotgun (WGS) entry which is preliminary data.</text>
</comment>
<dbReference type="Gene3D" id="3.40.50.720">
    <property type="entry name" value="NAD(P)-binding Rossmann-like Domain"/>
    <property type="match status" value="1"/>
</dbReference>
<evidence type="ECO:0000256" key="2">
    <source>
        <dbReference type="ARBA" id="ARBA00023445"/>
    </source>
</evidence>
<keyword evidence="1" id="KW-0560">Oxidoreductase</keyword>
<dbReference type="PANTHER" id="PTHR10366:SF562">
    <property type="entry name" value="ALDEHYDE REDUCTASE II (AFU_ORTHOLOGUE AFUA_1G11360)"/>
    <property type="match status" value="1"/>
</dbReference>
<dbReference type="Pfam" id="PF01370">
    <property type="entry name" value="Epimerase"/>
    <property type="match status" value="1"/>
</dbReference>
<dbReference type="SMART" id="SM00822">
    <property type="entry name" value="PKS_KR"/>
    <property type="match status" value="1"/>
</dbReference>
<proteinExistence type="inferred from homology"/>
<comment type="similarity">
    <text evidence="2">Belongs to the NAD(P)-dependent epimerase/dehydratase family. Dihydroflavonol-4-reductase subfamily.</text>
</comment>
<dbReference type="PANTHER" id="PTHR10366">
    <property type="entry name" value="NAD DEPENDENT EPIMERASE/DEHYDRATASE"/>
    <property type="match status" value="1"/>
</dbReference>
<evidence type="ECO:0000313" key="4">
    <source>
        <dbReference type="EMBL" id="CAD0089927.1"/>
    </source>
</evidence>
<dbReference type="InterPro" id="IPR036291">
    <property type="entry name" value="NAD(P)-bd_dom_sf"/>
</dbReference>
<dbReference type="SUPFAM" id="SSF51735">
    <property type="entry name" value="NAD(P)-binding Rossmann-fold domains"/>
    <property type="match status" value="1"/>
</dbReference>
<evidence type="ECO:0000256" key="1">
    <source>
        <dbReference type="ARBA" id="ARBA00023002"/>
    </source>
</evidence>
<evidence type="ECO:0000259" key="3">
    <source>
        <dbReference type="SMART" id="SM00822"/>
    </source>
</evidence>
<dbReference type="InterPro" id="IPR001509">
    <property type="entry name" value="Epimerase_deHydtase"/>
</dbReference>
<dbReference type="InterPro" id="IPR050425">
    <property type="entry name" value="NAD(P)_dehydrat-like"/>
</dbReference>
<sequence>MSPATTIPVPASAVLKPGSLVLITGVTGYIGAHIADQLLHRGYRVRGVVRKPADWLTKLFESRYGKDGFETWFVADLTDEEALVEAMQGVSGVIHVASDVSFSPDPNIVIPIAVNLATTALKAAARTPSVERFVLTSSAVAASAYAANITRTVTAISWSDTYIAEAKQPGPYTPDRGLSTYGASKALAEQAIWEWSKQNTASTLTINTVLPDFNLGLPVSPEHQGWPSSAGFAVALFNGDVSTGRMLPPQHYIAVQDTALLHIAALLHPSVQSQRVFGFAEPKNANGILKIFKELYPNREFADEDPEEGEDLAVIEEKDKAEELLRWVAGKGWTRMKESLKEVGDYLIEHEKRG</sequence>
<gene>
    <name evidence="4" type="ORF">AWRI4619_LOCUS5998</name>
</gene>
<name>A0A9N8JKI1_9PEZI</name>
<evidence type="ECO:0000313" key="5">
    <source>
        <dbReference type="Proteomes" id="UP000716446"/>
    </source>
</evidence>
<feature type="domain" description="Ketoreductase" evidence="3">
    <location>
        <begin position="19"/>
        <end position="184"/>
    </location>
</feature>
<dbReference type="GO" id="GO:0016616">
    <property type="term" value="F:oxidoreductase activity, acting on the CH-OH group of donors, NAD or NADP as acceptor"/>
    <property type="evidence" value="ECO:0007669"/>
    <property type="project" value="TreeGrafter"/>
</dbReference>
<accession>A0A9N8JKI1</accession>
<keyword evidence="5" id="KW-1185">Reference proteome</keyword>
<dbReference type="Proteomes" id="UP000716446">
    <property type="component" value="Unassembled WGS sequence"/>
</dbReference>
<dbReference type="AlphaFoldDB" id="A0A9N8JKI1"/>
<reference evidence="4" key="1">
    <citation type="submission" date="2020-06" db="EMBL/GenBank/DDBJ databases">
        <authorList>
            <person name="Onetto C."/>
        </authorList>
    </citation>
    <scope>NUCLEOTIDE SEQUENCE</scope>
</reference>
<dbReference type="InterPro" id="IPR057326">
    <property type="entry name" value="KR_dom"/>
</dbReference>
<dbReference type="EMBL" id="CAIJEN010000008">
    <property type="protein sequence ID" value="CAD0089927.1"/>
    <property type="molecule type" value="Genomic_DNA"/>
</dbReference>
<organism evidence="4 5">
    <name type="scientific">Aureobasidium vineae</name>
    <dbReference type="NCBI Taxonomy" id="2773715"/>
    <lineage>
        <taxon>Eukaryota</taxon>
        <taxon>Fungi</taxon>
        <taxon>Dikarya</taxon>
        <taxon>Ascomycota</taxon>
        <taxon>Pezizomycotina</taxon>
        <taxon>Dothideomycetes</taxon>
        <taxon>Dothideomycetidae</taxon>
        <taxon>Dothideales</taxon>
        <taxon>Saccotheciaceae</taxon>
        <taxon>Aureobasidium</taxon>
    </lineage>
</organism>